<dbReference type="AlphaFoldDB" id="A0A336N0J4"/>
<accession>A0A336N0J4</accession>
<protein>
    <submittedName>
        <fullName evidence="1">CSON007614 protein</fullName>
    </submittedName>
</protein>
<proteinExistence type="predicted"/>
<sequence>MENIINKQFSVSPFLQKFMEVMGLFNVEILKKFHLGEIKQRLFQYFIKNIHVFIEDYEYFGFNLCPNKELLLEKFTGGSLEDVLKPGDFITLEQIAEYSHNYKGYEWKQSTDGKVMILKLIQMAGRSFQAFGFDISHNHVEVEVRKIKNNITGKVYCKIGDCESIINISCRKGNYWSNSNLTRHIQSIHKLAPQKRKKRLSQKK</sequence>
<name>A0A336N0J4_CULSO</name>
<evidence type="ECO:0000313" key="1">
    <source>
        <dbReference type="EMBL" id="SSX34207.1"/>
    </source>
</evidence>
<gene>
    <name evidence="1" type="primary">CSON007614</name>
</gene>
<dbReference type="VEuPathDB" id="VectorBase:CSON007614"/>
<dbReference type="EMBL" id="UFQT01002879">
    <property type="protein sequence ID" value="SSX34207.1"/>
    <property type="molecule type" value="Genomic_DNA"/>
</dbReference>
<reference evidence="1" key="1">
    <citation type="submission" date="2018-07" db="EMBL/GenBank/DDBJ databases">
        <authorList>
            <person name="Quirk P.G."/>
            <person name="Krulwich T.A."/>
        </authorList>
    </citation>
    <scope>NUCLEOTIDE SEQUENCE</scope>
</reference>
<organism evidence="1">
    <name type="scientific">Culicoides sonorensis</name>
    <name type="common">Biting midge</name>
    <dbReference type="NCBI Taxonomy" id="179676"/>
    <lineage>
        <taxon>Eukaryota</taxon>
        <taxon>Metazoa</taxon>
        <taxon>Ecdysozoa</taxon>
        <taxon>Arthropoda</taxon>
        <taxon>Hexapoda</taxon>
        <taxon>Insecta</taxon>
        <taxon>Pterygota</taxon>
        <taxon>Neoptera</taxon>
        <taxon>Endopterygota</taxon>
        <taxon>Diptera</taxon>
        <taxon>Nematocera</taxon>
        <taxon>Chironomoidea</taxon>
        <taxon>Ceratopogonidae</taxon>
        <taxon>Ceratopogoninae</taxon>
        <taxon>Culicoides</taxon>
        <taxon>Monoculicoides</taxon>
    </lineage>
</organism>